<organism evidence="3 4">
    <name type="scientific">Saccharopolyspora hirsuta</name>
    <dbReference type="NCBI Taxonomy" id="1837"/>
    <lineage>
        <taxon>Bacteria</taxon>
        <taxon>Bacillati</taxon>
        <taxon>Actinomycetota</taxon>
        <taxon>Actinomycetes</taxon>
        <taxon>Pseudonocardiales</taxon>
        <taxon>Pseudonocardiaceae</taxon>
        <taxon>Saccharopolyspora</taxon>
    </lineage>
</organism>
<evidence type="ECO:0000259" key="2">
    <source>
        <dbReference type="Pfam" id="PF04149"/>
    </source>
</evidence>
<evidence type="ECO:0000256" key="1">
    <source>
        <dbReference type="SAM" id="MobiDB-lite"/>
    </source>
</evidence>
<dbReference type="Pfam" id="PF04149">
    <property type="entry name" value="DUF397"/>
    <property type="match status" value="1"/>
</dbReference>
<evidence type="ECO:0000313" key="4">
    <source>
        <dbReference type="Proteomes" id="UP000323946"/>
    </source>
</evidence>
<accession>A0A5M7BLZ3</accession>
<feature type="region of interest" description="Disordered" evidence="1">
    <location>
        <begin position="1"/>
        <end position="32"/>
    </location>
</feature>
<dbReference type="AlphaFoldDB" id="A0A5M7BLZ3"/>
<dbReference type="RefSeq" id="WP_150069442.1">
    <property type="nucleotide sequence ID" value="NZ_VWPH01000013.1"/>
</dbReference>
<dbReference type="InterPro" id="IPR007278">
    <property type="entry name" value="DUF397"/>
</dbReference>
<keyword evidence="4" id="KW-1185">Reference proteome</keyword>
<dbReference type="EMBL" id="VWPH01000013">
    <property type="protein sequence ID" value="KAA5829158.1"/>
    <property type="molecule type" value="Genomic_DNA"/>
</dbReference>
<protein>
    <submittedName>
        <fullName evidence="3">DUF397 domain-containing protein</fullName>
    </submittedName>
</protein>
<proteinExistence type="predicted"/>
<sequence length="80" mass="8716">MTPQSAHGSPPHAIRRATKAPLTWRKSSRSSNNTACVEVGALADGAAVRDTKDRAAGYFVADRKQWSAFITAVKADRFER</sequence>
<dbReference type="Proteomes" id="UP000323946">
    <property type="component" value="Unassembled WGS sequence"/>
</dbReference>
<dbReference type="OrthoDB" id="4556373at2"/>
<reference evidence="3 4" key="1">
    <citation type="submission" date="2019-09" db="EMBL/GenBank/DDBJ databases">
        <title>Draft genome sequence of the thermophilic Saccharopolyspora hirsuta VKM Ac-666T.</title>
        <authorList>
            <person name="Lobastova T.G."/>
            <person name="Fokina V."/>
            <person name="Bragin E.Y."/>
            <person name="Shtratnikova V.Y."/>
            <person name="Starodumova I.P."/>
            <person name="Tarlachkov S.V."/>
            <person name="Donova M.V."/>
        </authorList>
    </citation>
    <scope>NUCLEOTIDE SEQUENCE [LARGE SCALE GENOMIC DNA]</scope>
    <source>
        <strain evidence="3 4">VKM Ac-666</strain>
    </source>
</reference>
<name>A0A5M7BLZ3_SACHI</name>
<feature type="domain" description="DUF397" evidence="2">
    <location>
        <begin position="22"/>
        <end position="74"/>
    </location>
</feature>
<comment type="caution">
    <text evidence="3">The sequence shown here is derived from an EMBL/GenBank/DDBJ whole genome shotgun (WGS) entry which is preliminary data.</text>
</comment>
<gene>
    <name evidence="3" type="ORF">F1721_26175</name>
</gene>
<evidence type="ECO:0000313" key="3">
    <source>
        <dbReference type="EMBL" id="KAA5829158.1"/>
    </source>
</evidence>